<evidence type="ECO:0000313" key="3">
    <source>
        <dbReference type="Proteomes" id="UP000646659"/>
    </source>
</evidence>
<dbReference type="Pfam" id="PF09888">
    <property type="entry name" value="DUF2115"/>
    <property type="match status" value="1"/>
</dbReference>
<comment type="similarity">
    <text evidence="1">Belongs to the UPF0305 family.</text>
</comment>
<evidence type="ECO:0000256" key="1">
    <source>
        <dbReference type="HAMAP-Rule" id="MF_00763"/>
    </source>
</evidence>
<proteinExistence type="inferred from homology"/>
<protein>
    <recommendedName>
        <fullName evidence="1">UPF0305 protein DNK57_07055</fullName>
    </recommendedName>
</protein>
<dbReference type="OrthoDB" id="81482at2157"/>
<evidence type="ECO:0000313" key="2">
    <source>
        <dbReference type="EMBL" id="MBE2900548.1"/>
    </source>
</evidence>
<accession>A0A842YNI4</accession>
<dbReference type="InterPro" id="IPR019215">
    <property type="entry name" value="DUF2115"/>
</dbReference>
<gene>
    <name evidence="2" type="ORF">DNK57_07055</name>
</gene>
<dbReference type="AlphaFoldDB" id="A0A842YNI4"/>
<sequence>MKDSDALMMVLRKMAATVNVYDLMEVRVFLERSCRFVQERYRTVYIDSYMSMVVDSVLDLRARFPGVSETASEWYRLHDASKRLDEMNAPIIVGLTVLYRTFLKGEPLHPPGTPFPGGFEVERKDGVYYCPVKDKQKDNPKALCDICIARQTPI</sequence>
<dbReference type="PIRSF" id="PIRSF004959">
    <property type="entry name" value="UCP004959"/>
    <property type="match status" value="1"/>
</dbReference>
<organism evidence="2 3">
    <name type="scientific">Methanothermobacter thermautotrophicus</name>
    <name type="common">Methanobacterium thermoformicicum</name>
    <dbReference type="NCBI Taxonomy" id="145262"/>
    <lineage>
        <taxon>Archaea</taxon>
        <taxon>Methanobacteriati</taxon>
        <taxon>Methanobacteriota</taxon>
        <taxon>Methanomada group</taxon>
        <taxon>Methanobacteria</taxon>
        <taxon>Methanobacteriales</taxon>
        <taxon>Methanobacteriaceae</taxon>
        <taxon>Methanothermobacter</taxon>
    </lineage>
</organism>
<dbReference type="EMBL" id="QKOF01000006">
    <property type="protein sequence ID" value="MBE2900548.1"/>
    <property type="molecule type" value="Genomic_DNA"/>
</dbReference>
<dbReference type="Proteomes" id="UP000646659">
    <property type="component" value="Unassembled WGS sequence"/>
</dbReference>
<dbReference type="HAMAP" id="MF_00763">
    <property type="entry name" value="UPF0305"/>
    <property type="match status" value="1"/>
</dbReference>
<reference evidence="2" key="1">
    <citation type="submission" date="2018-06" db="EMBL/GenBank/DDBJ databases">
        <title>Draft genome sequence of Methanothermobacter thermautotrophicus Strain WHS, a thermophilic, hydrogenotrophic methanogen isolated from Washburn Hot Springs in Yellowstone National Park, USA.</title>
        <authorList>
            <person name="Mckay L.J."/>
            <person name="Klingelsmith K."/>
            <person name="Inskeep W.P."/>
            <person name="Fields M.W."/>
        </authorList>
    </citation>
    <scope>NUCLEOTIDE SEQUENCE</scope>
    <source>
        <strain evidence="2">WHS</strain>
    </source>
</reference>
<name>A0A842YNI4_METTF</name>
<comment type="caution">
    <text evidence="2">The sequence shown here is derived from an EMBL/GenBank/DDBJ whole genome shotgun (WGS) entry which is preliminary data.</text>
</comment>